<dbReference type="RefSeq" id="WP_220639965.1">
    <property type="nucleotide sequence ID" value="NZ_CP080429.1"/>
</dbReference>
<dbReference type="PANTHER" id="PTHR43792">
    <property type="entry name" value="GNAT FAMILY, PUTATIVE (AFU_ORTHOLOGUE AFUA_3G00765)-RELATED-RELATED"/>
    <property type="match status" value="1"/>
</dbReference>
<dbReference type="InterPro" id="IPR016181">
    <property type="entry name" value="Acyl_CoA_acyltransferase"/>
</dbReference>
<evidence type="ECO:0000313" key="3">
    <source>
        <dbReference type="Proteomes" id="UP000825381"/>
    </source>
</evidence>
<sequence length="180" mass="20906">MTFTTLHTSRLTLRVITPEAYNHIYTTYSDEAIMYTLGIPNAAALKQEKEKFYKGVTTYNRAFVHFYLVDATTDKVIGWCGYHTWYTDHNRAEIGYSLFDEDYKCKGHMSEVLPMALQYGFEVMNLYRIEALVSPENVPSLKLLNATGFVKEGHLREHYNHNGVMEDSLIYALLQHEYKP</sequence>
<name>A0ABX8V448_9FLAO</name>
<dbReference type="Proteomes" id="UP000825381">
    <property type="component" value="Chromosome"/>
</dbReference>
<proteinExistence type="predicted"/>
<evidence type="ECO:0000259" key="1">
    <source>
        <dbReference type="PROSITE" id="PS51186"/>
    </source>
</evidence>
<organism evidence="2 3">
    <name type="scientific">Flavobacterium litorale</name>
    <dbReference type="NCBI Taxonomy" id="2856519"/>
    <lineage>
        <taxon>Bacteria</taxon>
        <taxon>Pseudomonadati</taxon>
        <taxon>Bacteroidota</taxon>
        <taxon>Flavobacteriia</taxon>
        <taxon>Flavobacteriales</taxon>
        <taxon>Flavobacteriaceae</taxon>
        <taxon>Flavobacterium</taxon>
    </lineage>
</organism>
<dbReference type="InterPro" id="IPR000182">
    <property type="entry name" value="GNAT_dom"/>
</dbReference>
<dbReference type="PROSITE" id="PS51186">
    <property type="entry name" value="GNAT"/>
    <property type="match status" value="1"/>
</dbReference>
<dbReference type="SUPFAM" id="SSF55729">
    <property type="entry name" value="Acyl-CoA N-acyltransferases (Nat)"/>
    <property type="match status" value="1"/>
</dbReference>
<gene>
    <name evidence="2" type="ORF">K1I41_08645</name>
</gene>
<dbReference type="InterPro" id="IPR051531">
    <property type="entry name" value="N-acetyltransferase"/>
</dbReference>
<protein>
    <submittedName>
        <fullName evidence="2">GNAT family N-acetyltransferase</fullName>
    </submittedName>
</protein>
<accession>A0ABX8V448</accession>
<dbReference type="Gene3D" id="3.40.630.30">
    <property type="match status" value="1"/>
</dbReference>
<dbReference type="EMBL" id="CP080429">
    <property type="protein sequence ID" value="QYJ67620.1"/>
    <property type="molecule type" value="Genomic_DNA"/>
</dbReference>
<evidence type="ECO:0000313" key="2">
    <source>
        <dbReference type="EMBL" id="QYJ67620.1"/>
    </source>
</evidence>
<keyword evidence="3" id="KW-1185">Reference proteome</keyword>
<dbReference type="Pfam" id="PF13302">
    <property type="entry name" value="Acetyltransf_3"/>
    <property type="match status" value="1"/>
</dbReference>
<feature type="domain" description="N-acetyltransferase" evidence="1">
    <location>
        <begin position="11"/>
        <end position="170"/>
    </location>
</feature>
<reference evidence="2 3" key="1">
    <citation type="submission" date="2021-07" db="EMBL/GenBank/DDBJ databases">
        <title>Flavobacterium WSW3-B6 sp.nov, isolated from seaweed.</title>
        <authorList>
            <person name="Muhammad N."/>
            <person name="Ho H."/>
            <person name="Lee Y.-J."/>
            <person name="Nguyen T."/>
            <person name="Ho J."/>
            <person name="Kim S.-G."/>
        </authorList>
    </citation>
    <scope>NUCLEOTIDE SEQUENCE [LARGE SCALE GENOMIC DNA]</scope>
    <source>
        <strain evidence="2 3">WSW3-B6</strain>
    </source>
</reference>
<dbReference type="PANTHER" id="PTHR43792:SF1">
    <property type="entry name" value="N-ACETYLTRANSFERASE DOMAIN-CONTAINING PROTEIN"/>
    <property type="match status" value="1"/>
</dbReference>